<name>A0A9X2Z0N0_9MYCO</name>
<evidence type="ECO:0000313" key="2">
    <source>
        <dbReference type="Proteomes" id="UP001141629"/>
    </source>
</evidence>
<organism evidence="1 2">
    <name type="scientific">Mycobacterium yunnanensis</name>
    <dbReference type="NCBI Taxonomy" id="368477"/>
    <lineage>
        <taxon>Bacteria</taxon>
        <taxon>Bacillati</taxon>
        <taxon>Actinomycetota</taxon>
        <taxon>Actinomycetes</taxon>
        <taxon>Mycobacteriales</taxon>
        <taxon>Mycobacteriaceae</taxon>
        <taxon>Mycobacterium</taxon>
    </lineage>
</organism>
<dbReference type="AlphaFoldDB" id="A0A9X2Z0N0"/>
<reference evidence="1" key="1">
    <citation type="submission" date="2020-07" db="EMBL/GenBank/DDBJ databases">
        <authorList>
            <person name="Pettersson B.M.F."/>
            <person name="Behra P.R.K."/>
            <person name="Ramesh M."/>
            <person name="Das S."/>
            <person name="Dasgupta S."/>
            <person name="Kirsebom L.A."/>
        </authorList>
    </citation>
    <scope>NUCLEOTIDE SEQUENCE</scope>
    <source>
        <strain evidence="1">DSM 44838</strain>
    </source>
</reference>
<sequence length="94" mass="9357">MGTTTVLTGARTRAVPGLVGVGCAPVVDAKACGSPDGDVCDAESSTAATELVFVLDDAVDARVVDLLVDAVCVVVGVAVRAVPESGSCEEWPPV</sequence>
<dbReference type="RefSeq" id="WP_263995672.1">
    <property type="nucleotide sequence ID" value="NZ_JACKVK010000008.1"/>
</dbReference>
<keyword evidence="2" id="KW-1185">Reference proteome</keyword>
<proteinExistence type="predicted"/>
<dbReference type="EMBL" id="JACKVK010000008">
    <property type="protein sequence ID" value="MCV7420885.1"/>
    <property type="molecule type" value="Genomic_DNA"/>
</dbReference>
<gene>
    <name evidence="1" type="ORF">H7K45_10080</name>
</gene>
<comment type="caution">
    <text evidence="1">The sequence shown here is derived from an EMBL/GenBank/DDBJ whole genome shotgun (WGS) entry which is preliminary data.</text>
</comment>
<accession>A0A9X2Z0N0</accession>
<evidence type="ECO:0000313" key="1">
    <source>
        <dbReference type="EMBL" id="MCV7420885.1"/>
    </source>
</evidence>
<dbReference type="Proteomes" id="UP001141629">
    <property type="component" value="Unassembled WGS sequence"/>
</dbReference>
<protein>
    <submittedName>
        <fullName evidence="1">Uncharacterized protein</fullName>
    </submittedName>
</protein>
<reference evidence="1" key="2">
    <citation type="journal article" date="2022" name="BMC Genomics">
        <title>Comparative genome analysis of mycobacteria focusing on tRNA and non-coding RNA.</title>
        <authorList>
            <person name="Behra P.R.K."/>
            <person name="Pettersson B.M.F."/>
            <person name="Ramesh M."/>
            <person name="Das S."/>
            <person name="Dasgupta S."/>
            <person name="Kirsebom L.A."/>
        </authorList>
    </citation>
    <scope>NUCLEOTIDE SEQUENCE</scope>
    <source>
        <strain evidence="1">DSM 44838</strain>
    </source>
</reference>